<keyword evidence="6 9" id="KW-1133">Transmembrane helix</keyword>
<dbReference type="GO" id="GO:0005886">
    <property type="term" value="C:plasma membrane"/>
    <property type="evidence" value="ECO:0007669"/>
    <property type="project" value="UniProtKB-SubCell"/>
</dbReference>
<evidence type="ECO:0000256" key="3">
    <source>
        <dbReference type="ARBA" id="ARBA00022475"/>
    </source>
</evidence>
<dbReference type="InterPro" id="IPR005279">
    <property type="entry name" value="Dipep/tripep_permease"/>
</dbReference>
<keyword evidence="7 9" id="KW-0472">Membrane</keyword>
<dbReference type="NCBIfam" id="TIGR00924">
    <property type="entry name" value="yjdL_sub1_fam"/>
    <property type="match status" value="1"/>
</dbReference>
<dbReference type="CDD" id="cd17346">
    <property type="entry name" value="MFS_DtpA_like"/>
    <property type="match status" value="1"/>
</dbReference>
<feature type="transmembrane region" description="Helical" evidence="9">
    <location>
        <begin position="347"/>
        <end position="366"/>
    </location>
</feature>
<name>Q02C32_SOLUE</name>
<dbReference type="GO" id="GO:1904680">
    <property type="term" value="F:peptide transmembrane transporter activity"/>
    <property type="evidence" value="ECO:0007669"/>
    <property type="project" value="InterPro"/>
</dbReference>
<dbReference type="PANTHER" id="PTHR23517">
    <property type="entry name" value="RESISTANCE PROTEIN MDTM, PUTATIVE-RELATED-RELATED"/>
    <property type="match status" value="1"/>
</dbReference>
<evidence type="ECO:0000313" key="10">
    <source>
        <dbReference type="EMBL" id="ABJ81384.1"/>
    </source>
</evidence>
<protein>
    <submittedName>
        <fullName evidence="10">Amino acid/peptide transporter</fullName>
    </submittedName>
</protein>
<organism evidence="10">
    <name type="scientific">Solibacter usitatus (strain Ellin6076)</name>
    <dbReference type="NCBI Taxonomy" id="234267"/>
    <lineage>
        <taxon>Bacteria</taxon>
        <taxon>Pseudomonadati</taxon>
        <taxon>Acidobacteriota</taxon>
        <taxon>Terriglobia</taxon>
        <taxon>Bryobacterales</taxon>
        <taxon>Solibacteraceae</taxon>
        <taxon>Candidatus Solibacter</taxon>
    </lineage>
</organism>
<comment type="similarity">
    <text evidence="8">Belongs to the major facilitator superfamily. Proton-dependent oligopeptide transporter (POT/PTR) (TC 2.A.17) family.</text>
</comment>
<feature type="transmembrane region" description="Helical" evidence="9">
    <location>
        <begin position="299"/>
        <end position="315"/>
    </location>
</feature>
<dbReference type="Gene3D" id="1.20.1250.20">
    <property type="entry name" value="MFS general substrate transporter like domains"/>
    <property type="match status" value="1"/>
</dbReference>
<feature type="transmembrane region" description="Helical" evidence="9">
    <location>
        <begin position="124"/>
        <end position="150"/>
    </location>
</feature>
<feature type="transmembrane region" description="Helical" evidence="9">
    <location>
        <begin position="268"/>
        <end position="287"/>
    </location>
</feature>
<feature type="transmembrane region" description="Helical" evidence="9">
    <location>
        <begin position="470"/>
        <end position="492"/>
    </location>
</feature>
<evidence type="ECO:0000256" key="5">
    <source>
        <dbReference type="ARBA" id="ARBA00022856"/>
    </source>
</evidence>
<evidence type="ECO:0000256" key="4">
    <source>
        <dbReference type="ARBA" id="ARBA00022692"/>
    </source>
</evidence>
<dbReference type="Pfam" id="PF00854">
    <property type="entry name" value="PTR2"/>
    <property type="match status" value="1"/>
</dbReference>
<evidence type="ECO:0000256" key="9">
    <source>
        <dbReference type="SAM" id="Phobius"/>
    </source>
</evidence>
<feature type="transmembrane region" description="Helical" evidence="9">
    <location>
        <begin position="100"/>
        <end position="118"/>
    </location>
</feature>
<dbReference type="InParanoid" id="Q02C32"/>
<feature type="transmembrane region" description="Helical" evidence="9">
    <location>
        <begin position="439"/>
        <end position="458"/>
    </location>
</feature>
<dbReference type="FunCoup" id="Q02C32">
    <property type="interactions" value="212"/>
</dbReference>
<dbReference type="GO" id="GO:0006857">
    <property type="term" value="P:oligopeptide transport"/>
    <property type="evidence" value="ECO:0007669"/>
    <property type="project" value="InterPro"/>
</dbReference>
<keyword evidence="5" id="KW-0653">Protein transport</keyword>
<feature type="transmembrane region" description="Helical" evidence="9">
    <location>
        <begin position="378"/>
        <end position="399"/>
    </location>
</feature>
<dbReference type="PROSITE" id="PS01023">
    <property type="entry name" value="PTR2_2"/>
    <property type="match status" value="1"/>
</dbReference>
<dbReference type="OrthoDB" id="9772725at2"/>
<feature type="transmembrane region" description="Helical" evidence="9">
    <location>
        <begin position="405"/>
        <end position="427"/>
    </location>
</feature>
<keyword evidence="5" id="KW-0571">Peptide transport</keyword>
<feature type="transmembrane region" description="Helical" evidence="9">
    <location>
        <begin position="162"/>
        <end position="182"/>
    </location>
</feature>
<evidence type="ECO:0000256" key="8">
    <source>
        <dbReference type="RuleBase" id="RU003755"/>
    </source>
</evidence>
<feature type="transmembrane region" description="Helical" evidence="9">
    <location>
        <begin position="188"/>
        <end position="207"/>
    </location>
</feature>
<keyword evidence="3" id="KW-1003">Cell membrane</keyword>
<proteinExistence type="inferred from homology"/>
<gene>
    <name evidence="10" type="ordered locus">Acid_0372</name>
</gene>
<evidence type="ECO:0000256" key="6">
    <source>
        <dbReference type="ARBA" id="ARBA00022989"/>
    </source>
</evidence>
<sequence length="503" mass="53462">MASRSEHDQQSLEAARADTSFFGHPRGLATLFFTEMWERFSYYGMRAILIFYLTATIAKGGLGFADSKAGAVYGLYTAMVYLMCLGGGWVADRITGARRAVLIGGILIACGEFCLVVPSEVAFYSGLVLLIAGTGMLKGNVSIIVGQLYAPGDSRRDSGFSIFYMGINIGALISPLICGYVGEWISWRLGFAVAGIGMLLGLIQFLVTSRHLGSAGLHPASTGDPEEDRKSKKNAILTVGGGLAVLAMLGGLAAAGVVQVNANMLSDALGWCLIGISALVFAWLIFFGNWTPVERKRSAAILVLFVSSALFWAAFEQAGSSLSLFAERGTDCRIFGIAFPASWFQSVQPVFVIALAPVFGWLWLALRKREPSSPAKFSLGLTFGGLAFAILVPAAYLVVGGQKVAPWWLIATYFLQTLGELCLSPVGLSAMTKLAPARVAGFIMGMWFLSTSIGNWLAGKAASLYSSMPLPTLFGSVAIFSLGAAVVLALLIKPTVRLMQGVK</sequence>
<evidence type="ECO:0000256" key="7">
    <source>
        <dbReference type="ARBA" id="ARBA00023136"/>
    </source>
</evidence>
<accession>Q02C32</accession>
<reference evidence="10" key="1">
    <citation type="submission" date="2006-10" db="EMBL/GenBank/DDBJ databases">
        <title>Complete sequence of Solibacter usitatus Ellin6076.</title>
        <authorList>
            <consortium name="US DOE Joint Genome Institute"/>
            <person name="Copeland A."/>
            <person name="Lucas S."/>
            <person name="Lapidus A."/>
            <person name="Barry K."/>
            <person name="Detter J.C."/>
            <person name="Glavina del Rio T."/>
            <person name="Hammon N."/>
            <person name="Israni S."/>
            <person name="Dalin E."/>
            <person name="Tice H."/>
            <person name="Pitluck S."/>
            <person name="Thompson L.S."/>
            <person name="Brettin T."/>
            <person name="Bruce D."/>
            <person name="Han C."/>
            <person name="Tapia R."/>
            <person name="Gilna P."/>
            <person name="Schmutz J."/>
            <person name="Larimer F."/>
            <person name="Land M."/>
            <person name="Hauser L."/>
            <person name="Kyrpides N."/>
            <person name="Mikhailova N."/>
            <person name="Janssen P.H."/>
            <person name="Kuske C.R."/>
            <person name="Richardson P."/>
        </authorList>
    </citation>
    <scope>NUCLEOTIDE SEQUENCE</scope>
    <source>
        <strain evidence="10">Ellin6076</strain>
    </source>
</reference>
<dbReference type="eggNOG" id="COG3104">
    <property type="taxonomic scope" value="Bacteria"/>
</dbReference>
<feature type="transmembrane region" description="Helical" evidence="9">
    <location>
        <begin position="71"/>
        <end position="91"/>
    </location>
</feature>
<dbReference type="SUPFAM" id="SSF103473">
    <property type="entry name" value="MFS general substrate transporter"/>
    <property type="match status" value="2"/>
</dbReference>
<dbReference type="InterPro" id="IPR018456">
    <property type="entry name" value="PTR2_symporter_CS"/>
</dbReference>
<evidence type="ECO:0000256" key="2">
    <source>
        <dbReference type="ARBA" id="ARBA00022448"/>
    </source>
</evidence>
<dbReference type="PANTHER" id="PTHR23517:SF15">
    <property type="entry name" value="PROTON-DEPENDENT OLIGOPEPTIDE FAMILY TRANSPORT PROTEIN"/>
    <property type="match status" value="1"/>
</dbReference>
<feature type="transmembrane region" description="Helical" evidence="9">
    <location>
        <begin position="43"/>
        <end position="65"/>
    </location>
</feature>
<dbReference type="STRING" id="234267.Acid_0372"/>
<dbReference type="InterPro" id="IPR000109">
    <property type="entry name" value="POT_fam"/>
</dbReference>
<dbReference type="KEGG" id="sus:Acid_0372"/>
<dbReference type="HOGENOM" id="CLU_004790_0_2_0"/>
<dbReference type="InterPro" id="IPR036259">
    <property type="entry name" value="MFS_trans_sf"/>
</dbReference>
<dbReference type="InterPro" id="IPR050171">
    <property type="entry name" value="MFS_Transporters"/>
</dbReference>
<keyword evidence="4 8" id="KW-0812">Transmembrane</keyword>
<evidence type="ECO:0000256" key="1">
    <source>
        <dbReference type="ARBA" id="ARBA00004651"/>
    </source>
</evidence>
<dbReference type="EMBL" id="CP000473">
    <property type="protein sequence ID" value="ABJ81384.1"/>
    <property type="molecule type" value="Genomic_DNA"/>
</dbReference>
<comment type="subcellular location">
    <subcellularLocation>
        <location evidence="1">Cell membrane</location>
        <topology evidence="1">Multi-pass membrane protein</topology>
    </subcellularLocation>
    <subcellularLocation>
        <location evidence="8">Membrane</location>
        <topology evidence="8">Multi-pass membrane protein</topology>
    </subcellularLocation>
</comment>
<keyword evidence="2 8" id="KW-0813">Transport</keyword>
<feature type="transmembrane region" description="Helical" evidence="9">
    <location>
        <begin position="235"/>
        <end position="256"/>
    </location>
</feature>
<dbReference type="AlphaFoldDB" id="Q02C32"/>